<feature type="transmembrane region" description="Helical" evidence="2">
    <location>
        <begin position="59"/>
        <end position="84"/>
    </location>
</feature>
<dbReference type="KEGG" id="hds:HSR122_2437"/>
<proteinExistence type="predicted"/>
<dbReference type="GeneID" id="68853036"/>
<sequence>MVSRSARDVFAYGVRLFGYLLVAVVLGGALITGGIGVVASLEPGVVFGDASPDRYAPVVAGGALVVLGALVLAAGAFATAFAVLADAVAVGFETASTPAGGDEGPTERDAVSTDAGGERTGDATGTSVDGSPAERGDDPLSGPAGTGDALTGGSDGGDPLAGSSESDEEAWRREIESKLDDDESPGE</sequence>
<dbReference type="AlphaFoldDB" id="A0A897NBL6"/>
<feature type="region of interest" description="Disordered" evidence="1">
    <location>
        <begin position="95"/>
        <end position="187"/>
    </location>
</feature>
<keyword evidence="2" id="KW-0472">Membrane</keyword>
<evidence type="ECO:0000256" key="2">
    <source>
        <dbReference type="SAM" id="Phobius"/>
    </source>
</evidence>
<feature type="transmembrane region" description="Helical" evidence="2">
    <location>
        <begin position="12"/>
        <end position="39"/>
    </location>
</feature>
<reference evidence="3 4" key="1">
    <citation type="submission" date="2020-11" db="EMBL/GenBank/DDBJ databases">
        <title>Carbohydrate-dependent, anaerobic sulfur respiration: A novel catabolism in halophilic archaea.</title>
        <authorList>
            <person name="Sorokin D.Y."/>
            <person name="Messina E."/>
            <person name="Smedile F."/>
            <person name="La Cono V."/>
            <person name="Hallsworth J.E."/>
            <person name="Yakimov M.M."/>
        </authorList>
    </citation>
    <scope>NUCLEOTIDE SEQUENCE [LARGE SCALE GENOMIC DNA]</scope>
    <source>
        <strain evidence="3 4">HSR12-2</strain>
    </source>
</reference>
<evidence type="ECO:0000256" key="1">
    <source>
        <dbReference type="SAM" id="MobiDB-lite"/>
    </source>
</evidence>
<evidence type="ECO:0000313" key="3">
    <source>
        <dbReference type="EMBL" id="QSG09814.1"/>
    </source>
</evidence>
<keyword evidence="2" id="KW-1133">Transmembrane helix</keyword>
<feature type="compositionally biased region" description="Basic and acidic residues" evidence="1">
    <location>
        <begin position="105"/>
        <end position="121"/>
    </location>
</feature>
<dbReference type="Proteomes" id="UP000662973">
    <property type="component" value="Chromosome"/>
</dbReference>
<protein>
    <submittedName>
        <fullName evidence="3">Uncharacterized protein</fullName>
    </submittedName>
</protein>
<keyword evidence="4" id="KW-1185">Reference proteome</keyword>
<accession>A0A897NBL6</accession>
<feature type="compositionally biased region" description="Basic and acidic residues" evidence="1">
    <location>
        <begin position="169"/>
        <end position="178"/>
    </location>
</feature>
<dbReference type="EMBL" id="CP064788">
    <property type="protein sequence ID" value="QSG09814.1"/>
    <property type="molecule type" value="Genomic_DNA"/>
</dbReference>
<gene>
    <name evidence="3" type="ORF">HSR122_2437</name>
</gene>
<dbReference type="RefSeq" id="WP_229109986.1">
    <property type="nucleotide sequence ID" value="NZ_CP064788.1"/>
</dbReference>
<evidence type="ECO:0000313" key="4">
    <source>
        <dbReference type="Proteomes" id="UP000662973"/>
    </source>
</evidence>
<name>A0A897NBL6_9EURY</name>
<keyword evidence="2" id="KW-0812">Transmembrane</keyword>
<organism evidence="3 4">
    <name type="scientific">Halapricum desulfuricans</name>
    <dbReference type="NCBI Taxonomy" id="2841257"/>
    <lineage>
        <taxon>Archaea</taxon>
        <taxon>Methanobacteriati</taxon>
        <taxon>Methanobacteriota</taxon>
        <taxon>Stenosarchaea group</taxon>
        <taxon>Halobacteria</taxon>
        <taxon>Halobacteriales</taxon>
        <taxon>Haloarculaceae</taxon>
        <taxon>Halapricum</taxon>
    </lineage>
</organism>